<dbReference type="GO" id="GO:0003677">
    <property type="term" value="F:DNA binding"/>
    <property type="evidence" value="ECO:0007669"/>
    <property type="project" value="UniProtKB-KW"/>
</dbReference>
<reference evidence="9" key="1">
    <citation type="submission" date="2019-11" db="EMBL/GenBank/DDBJ databases">
        <authorList>
            <person name="Feng L."/>
        </authorList>
    </citation>
    <scope>NUCLEOTIDE SEQUENCE</scope>
    <source>
        <strain evidence="9">EMassiliensisLFYP7</strain>
    </source>
</reference>
<evidence type="ECO:0000256" key="8">
    <source>
        <dbReference type="ARBA" id="ARBA00023163"/>
    </source>
</evidence>
<keyword evidence="8" id="KW-0804">Transcription</keyword>
<dbReference type="SUPFAM" id="SSF47729">
    <property type="entry name" value="IHF-like DNA-binding proteins"/>
    <property type="match status" value="1"/>
</dbReference>
<dbReference type="EMBL" id="CACRTZ010000016">
    <property type="protein sequence ID" value="VYU36717.1"/>
    <property type="molecule type" value="Genomic_DNA"/>
</dbReference>
<gene>
    <name evidence="9" type="ORF">EMLFYP7_02120</name>
</gene>
<evidence type="ECO:0000256" key="3">
    <source>
        <dbReference type="ARBA" id="ARBA00020534"/>
    </source>
</evidence>
<dbReference type="InterPro" id="IPR042073">
    <property type="entry name" value="TraM_DNA-bd"/>
</dbReference>
<keyword evidence="6" id="KW-0805">Transcription regulation</keyword>
<keyword evidence="7" id="KW-0238">DNA-binding</keyword>
<organism evidence="9">
    <name type="scientific">Phytobacter massiliensis</name>
    <dbReference type="NCBI Taxonomy" id="1485952"/>
    <lineage>
        <taxon>Bacteria</taxon>
        <taxon>Pseudomonadati</taxon>
        <taxon>Pseudomonadota</taxon>
        <taxon>Gammaproteobacteria</taxon>
        <taxon>Enterobacterales</taxon>
        <taxon>Enterobacteriaceae</taxon>
        <taxon>Phytobacter</taxon>
    </lineage>
</organism>
<keyword evidence="5" id="KW-0184">Conjugation</keyword>
<dbReference type="RefSeq" id="WP_156566149.1">
    <property type="nucleotide sequence ID" value="NZ_CACRTZ010000016.1"/>
</dbReference>
<dbReference type="Pfam" id="PF05261">
    <property type="entry name" value="Tra_M"/>
    <property type="match status" value="1"/>
</dbReference>
<proteinExistence type="inferred from homology"/>
<comment type="similarity">
    <text evidence="2">Belongs to the relaxosome TraM family.</text>
</comment>
<dbReference type="InterPro" id="IPR007925">
    <property type="entry name" value="TRelaxosome_TraM"/>
</dbReference>
<sequence length="131" mass="14825">MGRVGIYLKEKTEQEVRDIVQVEIQNGALPGEVNLSSMCNTLIEFGLLVYKSNKSDKKGFNQEVFNRDLIKKVSGTREGMMILMTMMTEMYLNMRGAEALKDIEAVLNQSFEAINNAEDEAESAHFVHTEE</sequence>
<keyword evidence="4" id="KW-0963">Cytoplasm</keyword>
<evidence type="ECO:0000256" key="2">
    <source>
        <dbReference type="ARBA" id="ARBA00008859"/>
    </source>
</evidence>
<dbReference type="Gene3D" id="1.10.10.450">
    <property type="entry name" value="TraM protein, DNA-binding"/>
    <property type="match status" value="1"/>
</dbReference>
<dbReference type="InterPro" id="IPR010992">
    <property type="entry name" value="IHF-like_DNA-bd_dom_sf"/>
</dbReference>
<dbReference type="AlphaFoldDB" id="A0A6N3EGI9"/>
<dbReference type="GO" id="GO:0005737">
    <property type="term" value="C:cytoplasm"/>
    <property type="evidence" value="ECO:0007669"/>
    <property type="project" value="UniProtKB-SubCell"/>
</dbReference>
<name>A0A6N3EGI9_9ENTR</name>
<evidence type="ECO:0000256" key="4">
    <source>
        <dbReference type="ARBA" id="ARBA00022490"/>
    </source>
</evidence>
<evidence type="ECO:0000256" key="1">
    <source>
        <dbReference type="ARBA" id="ARBA00004496"/>
    </source>
</evidence>
<evidence type="ECO:0000256" key="6">
    <source>
        <dbReference type="ARBA" id="ARBA00023015"/>
    </source>
</evidence>
<evidence type="ECO:0000256" key="7">
    <source>
        <dbReference type="ARBA" id="ARBA00023125"/>
    </source>
</evidence>
<accession>A0A6N3EGI9</accession>
<protein>
    <recommendedName>
        <fullName evidence="3">Relaxosome protein TraM</fullName>
    </recommendedName>
</protein>
<evidence type="ECO:0000256" key="5">
    <source>
        <dbReference type="ARBA" id="ARBA00022971"/>
    </source>
</evidence>
<comment type="subcellular location">
    <subcellularLocation>
        <location evidence="1">Cytoplasm</location>
    </subcellularLocation>
</comment>
<evidence type="ECO:0000313" key="9">
    <source>
        <dbReference type="EMBL" id="VYU36717.1"/>
    </source>
</evidence>